<feature type="region of interest" description="Disordered" evidence="2">
    <location>
        <begin position="362"/>
        <end position="388"/>
    </location>
</feature>
<organism evidence="3 4">
    <name type="scientific">Opisthorchis felineus</name>
    <dbReference type="NCBI Taxonomy" id="147828"/>
    <lineage>
        <taxon>Eukaryota</taxon>
        <taxon>Metazoa</taxon>
        <taxon>Spiralia</taxon>
        <taxon>Lophotrochozoa</taxon>
        <taxon>Platyhelminthes</taxon>
        <taxon>Trematoda</taxon>
        <taxon>Digenea</taxon>
        <taxon>Opisthorchiida</taxon>
        <taxon>Opisthorchiata</taxon>
        <taxon>Opisthorchiidae</taxon>
        <taxon>Opisthorchis</taxon>
    </lineage>
</organism>
<keyword evidence="1" id="KW-0539">Nucleus</keyword>
<accession>A0A4S2MCD9</accession>
<dbReference type="InterPro" id="IPR016024">
    <property type="entry name" value="ARM-type_fold"/>
</dbReference>
<dbReference type="STRING" id="147828.A0A4S2MCD9"/>
<dbReference type="EMBL" id="SJOL01001977">
    <property type="protein sequence ID" value="TGZ74250.1"/>
    <property type="molecule type" value="Genomic_DNA"/>
</dbReference>
<sequence>MSLAEQLKRLSVPTTSSYAVESVRRKSLVYEDPSKVDTLLCFHESCKAFETLSKRDGVFVQFRKTLFAETSCHLEMCNLFPNEKAQLDSQVACFLCYVSPYLKHFDALQSMEWLVHKFQVHHYYVEDYVRCVMPYHETGLFAKFLQLIDFQTCAPEFLWLRPYAESGKCLSRLQFVRECTRERSFVPFLCSMILNAVKLCEGLAANRLNDMTNLFLTTVTALCDSGMPDAKLANIVDMFQHVIRTGLLSMDCQPFQSASCLVILRISLKLNLNRELVFGWIDCLLRRTRPENAWEILRVINKLMRAQHIALLPPHLTEKHSAVLGMLTSAERKLIEDEEANLLNQFDANALAAEAMANESSGVRSKTLSMDVESSRSEVPSRINSSPDDSNLVEYHSEVQVAHALLASLPGSGGVCLFKDSGTCACPKLSEVQCDQNWLRNVIMLVVSEPLLVADSFKLSKRDVHRARQVLQFVRLSTKAHISVCSTPPSPPHTRASSQNKSPGSQRPCTSSALFSKSERLLESGLDLALPLLFICLLHPASSVRTDVYSLLTSWFSKLHRLGWNSPGAPNLTKALMLLGTTTSDSSKGSPKRTLSANVFELLRGDPLPMLRNSAPILIRLTMNLLFSEPLPRISSTAGSKYALVCWTAGLKLLSEDTIHELFSIRPTNSDILVGWPGFLHLLRTADENYAALQSICLSHLNSALFAALSAMAHSDSLSGRPSVASSQTPAAIPVESAQTEVLDALCDLGFTDSANFVILATSLNRLNLTVDHFDYLLLKLDAAGCLYRRSVNKSLFTRVAETREARRRHAKESDLSRNELNPMETVKDTLTSENPGITDVKRLRLLGIVITILSESVSRLKQPVPESKVHSKDPMLKVVAQLTPDSRMKSKSTSSPTSSGISFAPVLHLLTPLVNHLIGLLSQEQRFTKLQTFTPDLVSSSDSDSDEECFTHQPRLANDLSTSDSPNRPLPMDITTDDSQPVSSLDVPCVRTLVRSCVQRLLVCMITILAEGNRTIQSNVGKRLRSTAVSNNRSVSSALLAAQSAVGPVFQCLTVYPDWTALHQQVLLCFIELSAMFPVALCPRLIGMIQWIAANERVMRLDNVHSLVLLGRLVVIAVPALVRASTSQTKAALQVVVLFVDGLPGLASRLPRRRLAFYTGLVRGLAQVTGPLALESLASSLPRSSSKADRNDRKAERQQQRALLERCKESWISSWLWAIALVFLSRDWKDEVVADQVVPLLVDIHNQFPWDKQVAAWCECLGFLFWLTKNSEQLTGENTCPIRFKRHFVLETPSRKLQVVDTEIVPPPKRQRTASRSEFSETPIPIPPEHICSSNVISVHVAEALVSTLFQGKVTDELIPVNSCVPPLNPSTVWSLTGRAIQLLTTLLTDPTYGSKLEAASGDSLGLGAVYGRLVQQIVHLMIAAASTMTRLKPTDESLSDCTVLLEGTKRSLAGLQTVLMQIHDSVSGHVFIRMVSDLFESLNQGLRRKALDLLAAKLTSLAAACEPIAILDDPALYPSADSVPGKKKSKKRRHLRAQVDFTLEAGLVQLTAQLASQYSQPEALHSKTKESKFFGSSFHRQCLSCLRDLAKLLAHRYPGEFMRTLDILIASPENWWPIQHKMTDTDNAVEPRGSGVAESRSLNCLFFVECLQRLPSQSLCPNASATTHRLGVLLHFALDHCLTSCRLSQSPLLILNDLKVSNSASNTLPHLVIGLVHSRDQHLQAGLTLLANLLELAIVHRRAQSKTISSFGSSFTCGDWLQIHTRSQSDDSVPVSDQLLSLVFYLSQTDLASITGANPERSGSTLKQITSIVNHIRHLLRYVTDIINLLPILQRVIASALATSNAAVLQGCFIFLGDLAESAKPSTTSNVIHSTKAQLTEEMLQLSVTQPELLRDTMVSTLRVAARLSRTNQPSLHSALHRALASLLSAVPGETRLRLCTLLIEWVTNASKKPSFGEAYVCKILDRLSLLYHVVTDLSDRIATEEFSELSKQISLVDYLVLTFHILSGHNRKSFRRLGERLHLKSCVGRLARGVPAEGLEAALSAVGCLRRWLIVEVENTNSLDVGSGGVSVLELPSAFISLLDITRLEDAEEVVKSPAITDSQLTQALDALVDSISGDEALLRPLGSALAHRITQGVHWSVRLSAVRLLKRMFDRLSSGDETGMSTAHCLVSDALTALSEALEDDRPEVETAANKLFAELEQSGFTSRNESV</sequence>
<comment type="function">
    <text evidence="1">Involved in nucleolar processing of pre-18S ribosomal RNA.</text>
</comment>
<dbReference type="InterPro" id="IPR011989">
    <property type="entry name" value="ARM-like"/>
</dbReference>
<protein>
    <recommendedName>
        <fullName evidence="1">HEAT repeat-containing protein 1</fullName>
    </recommendedName>
</protein>
<name>A0A4S2MCD9_OPIFE</name>
<keyword evidence="1" id="KW-0687">Ribonucleoprotein</keyword>
<reference evidence="3 4" key="1">
    <citation type="journal article" date="2019" name="BMC Genomics">
        <title>New insights from Opisthorchis felineus genome: update on genomics of the epidemiologically important liver flukes.</title>
        <authorList>
            <person name="Ershov N.I."/>
            <person name="Mordvinov V.A."/>
            <person name="Prokhortchouk E.B."/>
            <person name="Pakharukova M.Y."/>
            <person name="Gunbin K.V."/>
            <person name="Ustyantsev K."/>
            <person name="Genaev M.A."/>
            <person name="Blinov A.G."/>
            <person name="Mazur A."/>
            <person name="Boulygina E."/>
            <person name="Tsygankova S."/>
            <person name="Khrameeva E."/>
            <person name="Chekanov N."/>
            <person name="Fan G."/>
            <person name="Xiao A."/>
            <person name="Zhang H."/>
            <person name="Xu X."/>
            <person name="Yang H."/>
            <person name="Solovyev V."/>
            <person name="Lee S.M."/>
            <person name="Liu X."/>
            <person name="Afonnikov D.A."/>
            <person name="Skryabin K.G."/>
        </authorList>
    </citation>
    <scope>NUCLEOTIDE SEQUENCE [LARGE SCALE GENOMIC DNA]</scope>
    <source>
        <strain evidence="3">AK-0245</strain>
        <tissue evidence="3">Whole organism</tissue>
    </source>
</reference>
<dbReference type="OrthoDB" id="31183at2759"/>
<evidence type="ECO:0000313" key="3">
    <source>
        <dbReference type="EMBL" id="TGZ74250.1"/>
    </source>
</evidence>
<dbReference type="GO" id="GO:0045943">
    <property type="term" value="P:positive regulation of transcription by RNA polymerase I"/>
    <property type="evidence" value="ECO:0007669"/>
    <property type="project" value="TreeGrafter"/>
</dbReference>
<evidence type="ECO:0000256" key="1">
    <source>
        <dbReference type="RuleBase" id="RU367065"/>
    </source>
</evidence>
<evidence type="ECO:0000256" key="2">
    <source>
        <dbReference type="SAM" id="MobiDB-lite"/>
    </source>
</evidence>
<dbReference type="GO" id="GO:0030515">
    <property type="term" value="F:snoRNA binding"/>
    <property type="evidence" value="ECO:0007669"/>
    <property type="project" value="TreeGrafter"/>
</dbReference>
<dbReference type="PANTHER" id="PTHR13457">
    <property type="entry name" value="BAP28"/>
    <property type="match status" value="1"/>
</dbReference>
<comment type="similarity">
    <text evidence="1">Belongs to the HEATR1/UTP10 family.</text>
</comment>
<dbReference type="SUPFAM" id="SSF48371">
    <property type="entry name" value="ARM repeat"/>
    <property type="match status" value="1"/>
</dbReference>
<dbReference type="GO" id="GO:0030686">
    <property type="term" value="C:90S preribosome"/>
    <property type="evidence" value="ECO:0007669"/>
    <property type="project" value="TreeGrafter"/>
</dbReference>
<dbReference type="InterPro" id="IPR040191">
    <property type="entry name" value="UTP10"/>
</dbReference>
<evidence type="ECO:0000313" key="4">
    <source>
        <dbReference type="Proteomes" id="UP000308267"/>
    </source>
</evidence>
<proteinExistence type="inferred from homology"/>
<keyword evidence="1" id="KW-0690">Ribosome biogenesis</keyword>
<comment type="subcellular location">
    <subcellularLocation>
        <location evidence="1">Nucleus</location>
        <location evidence="1">Nucleolus</location>
    </subcellularLocation>
</comment>
<feature type="region of interest" description="Disordered" evidence="2">
    <location>
        <begin position="938"/>
        <end position="980"/>
    </location>
</feature>
<dbReference type="Proteomes" id="UP000308267">
    <property type="component" value="Unassembled WGS sequence"/>
</dbReference>
<dbReference type="GO" id="GO:0032040">
    <property type="term" value="C:small-subunit processome"/>
    <property type="evidence" value="ECO:0007669"/>
    <property type="project" value="TreeGrafter"/>
</dbReference>
<comment type="caution">
    <text evidence="3">The sequence shown here is derived from an EMBL/GenBank/DDBJ whole genome shotgun (WGS) entry which is preliminary data.</text>
</comment>
<feature type="region of interest" description="Disordered" evidence="2">
    <location>
        <begin position="484"/>
        <end position="511"/>
    </location>
</feature>
<keyword evidence="1" id="KW-0698">rRNA processing</keyword>
<keyword evidence="4" id="KW-1185">Reference proteome</keyword>
<dbReference type="Gene3D" id="1.25.10.10">
    <property type="entry name" value="Leucine-rich Repeat Variant"/>
    <property type="match status" value="1"/>
</dbReference>
<dbReference type="GO" id="GO:0000462">
    <property type="term" value="P:maturation of SSU-rRNA from tricistronic rRNA transcript (SSU-rRNA, 5.8S rRNA, LSU-rRNA)"/>
    <property type="evidence" value="ECO:0007669"/>
    <property type="project" value="TreeGrafter"/>
</dbReference>
<gene>
    <name evidence="3" type="ORF">CRM22_001038</name>
</gene>
<dbReference type="GO" id="GO:0034455">
    <property type="term" value="C:t-UTP complex"/>
    <property type="evidence" value="ECO:0007669"/>
    <property type="project" value="TreeGrafter"/>
</dbReference>
<feature type="compositionally biased region" description="Polar residues" evidence="2">
    <location>
        <begin position="495"/>
        <end position="511"/>
    </location>
</feature>
<dbReference type="PANTHER" id="PTHR13457:SF1">
    <property type="entry name" value="HEAT REPEAT-CONTAINING PROTEIN 1"/>
    <property type="match status" value="1"/>
</dbReference>